<evidence type="ECO:0000313" key="2">
    <source>
        <dbReference type="Proteomes" id="UP000510822"/>
    </source>
</evidence>
<dbReference type="Proteomes" id="UP000510822">
    <property type="component" value="Chromosome"/>
</dbReference>
<proteinExistence type="predicted"/>
<evidence type="ECO:0000313" key="1">
    <source>
        <dbReference type="EMBL" id="QLI81551.1"/>
    </source>
</evidence>
<keyword evidence="2" id="KW-1185">Reference proteome</keyword>
<protein>
    <submittedName>
        <fullName evidence="1">Uncharacterized protein</fullName>
    </submittedName>
</protein>
<dbReference type="RefSeq" id="WP_180305662.1">
    <property type="nucleotide sequence ID" value="NZ_CP058952.1"/>
</dbReference>
<dbReference type="KEGG" id="cfon:HZU75_08420"/>
<accession>A0A7D5V9M6</accession>
<sequence>MLALLLAFAAVWVALAIYGYWQMTNPAERDRSLQVYGNAVLTELAKTSSEREAMIVMATASEMFNTGLRASDIQSVMILQLNDLQGRACICRPKVVARN</sequence>
<dbReference type="EMBL" id="CP058952">
    <property type="protein sequence ID" value="QLI81551.1"/>
    <property type="molecule type" value="Genomic_DNA"/>
</dbReference>
<name>A0A7D5V9M6_9NEIS</name>
<dbReference type="AlphaFoldDB" id="A0A7D5V9M6"/>
<gene>
    <name evidence="1" type="ORF">HZU75_08420</name>
</gene>
<reference evidence="1 2" key="1">
    <citation type="journal article" date="2016" name="Int. J. Syst. Evol. Microbiol.">
        <title>Chitinibacter fontanus sp. nov., isolated from a spring.</title>
        <authorList>
            <person name="Sheu S.Y."/>
            <person name="Li Y.S."/>
            <person name="Young C.C."/>
            <person name="Chen W.M."/>
        </authorList>
    </citation>
    <scope>NUCLEOTIDE SEQUENCE [LARGE SCALE GENOMIC DNA]</scope>
    <source>
        <strain evidence="1 2">STM-7</strain>
    </source>
</reference>
<organism evidence="1 2">
    <name type="scientific">Chitinibacter fontanus</name>
    <dbReference type="NCBI Taxonomy" id="1737446"/>
    <lineage>
        <taxon>Bacteria</taxon>
        <taxon>Pseudomonadati</taxon>
        <taxon>Pseudomonadota</taxon>
        <taxon>Betaproteobacteria</taxon>
        <taxon>Neisseriales</taxon>
        <taxon>Chitinibacteraceae</taxon>
        <taxon>Chitinibacter</taxon>
    </lineage>
</organism>